<dbReference type="GO" id="GO:0016787">
    <property type="term" value="F:hydrolase activity"/>
    <property type="evidence" value="ECO:0007669"/>
    <property type="project" value="UniProtKB-KW"/>
</dbReference>
<sequence>MSDVRIEDVFVDVPGGSVFVRKWTADKSDNSPVVLLHDSLGSVELWRDFPGTLAQRLSRPVIAYDRLGFGRSSARQGLPSTDFIAEEARIYFPAIISALGLAKFSLFGHSVGGAMALVIAATQVSGCQWVASESAQAFVEPRTLTGILAAKEQFGRPEQLNRLMKWHGDKAQWVLDAWTQTWLSPAFASWSLDPYLGHIRCPVLAIHGDLDEYGSVEFPNRIVSGVQGASQLAILRECGHVPHREQQDQVLELVSGFAASMESGHPDTLAPDNSNKPKPLRGTA</sequence>
<dbReference type="EMBL" id="JBHRXK010000003">
    <property type="protein sequence ID" value="MFC3550851.1"/>
    <property type="molecule type" value="Genomic_DNA"/>
</dbReference>
<feature type="domain" description="AB hydrolase-1" evidence="3">
    <location>
        <begin position="33"/>
        <end position="252"/>
    </location>
</feature>
<keyword evidence="1 4" id="KW-0378">Hydrolase</keyword>
<dbReference type="PANTHER" id="PTHR43798">
    <property type="entry name" value="MONOACYLGLYCEROL LIPASE"/>
    <property type="match status" value="1"/>
</dbReference>
<evidence type="ECO:0000256" key="1">
    <source>
        <dbReference type="ARBA" id="ARBA00022801"/>
    </source>
</evidence>
<dbReference type="Proteomes" id="UP001595740">
    <property type="component" value="Unassembled WGS sequence"/>
</dbReference>
<dbReference type="InterPro" id="IPR050266">
    <property type="entry name" value="AB_hydrolase_sf"/>
</dbReference>
<protein>
    <submittedName>
        <fullName evidence="4">Alpha/beta fold hydrolase</fullName>
    </submittedName>
</protein>
<dbReference type="Pfam" id="PF12697">
    <property type="entry name" value="Abhydrolase_6"/>
    <property type="match status" value="1"/>
</dbReference>
<evidence type="ECO:0000256" key="2">
    <source>
        <dbReference type="SAM" id="MobiDB-lite"/>
    </source>
</evidence>
<dbReference type="SUPFAM" id="SSF53474">
    <property type="entry name" value="alpha/beta-Hydrolases"/>
    <property type="match status" value="1"/>
</dbReference>
<feature type="region of interest" description="Disordered" evidence="2">
    <location>
        <begin position="262"/>
        <end position="284"/>
    </location>
</feature>
<dbReference type="Gene3D" id="3.40.50.1820">
    <property type="entry name" value="alpha/beta hydrolase"/>
    <property type="match status" value="1"/>
</dbReference>
<dbReference type="PANTHER" id="PTHR43798:SF31">
    <property type="entry name" value="AB HYDROLASE SUPERFAMILY PROTEIN YCLE"/>
    <property type="match status" value="1"/>
</dbReference>
<keyword evidence="5" id="KW-1185">Reference proteome</keyword>
<dbReference type="InterPro" id="IPR029058">
    <property type="entry name" value="AB_hydrolase_fold"/>
</dbReference>
<proteinExistence type="predicted"/>
<reference evidence="5" key="1">
    <citation type="journal article" date="2019" name="Int. J. Syst. Evol. Microbiol.">
        <title>The Global Catalogue of Microorganisms (GCM) 10K type strain sequencing project: providing services to taxonomists for standard genome sequencing and annotation.</title>
        <authorList>
            <consortium name="The Broad Institute Genomics Platform"/>
            <consortium name="The Broad Institute Genome Sequencing Center for Infectious Disease"/>
            <person name="Wu L."/>
            <person name="Ma J."/>
        </authorList>
    </citation>
    <scope>NUCLEOTIDE SEQUENCE [LARGE SCALE GENOMIC DNA]</scope>
    <source>
        <strain evidence="5">KCTC 42875</strain>
    </source>
</reference>
<comment type="caution">
    <text evidence="4">The sequence shown here is derived from an EMBL/GenBank/DDBJ whole genome shotgun (WGS) entry which is preliminary data.</text>
</comment>
<organism evidence="4 5">
    <name type="scientific">Lysobacter cavernae</name>
    <dbReference type="NCBI Taxonomy" id="1685901"/>
    <lineage>
        <taxon>Bacteria</taxon>
        <taxon>Pseudomonadati</taxon>
        <taxon>Pseudomonadota</taxon>
        <taxon>Gammaproteobacteria</taxon>
        <taxon>Lysobacterales</taxon>
        <taxon>Lysobacteraceae</taxon>
        <taxon>Lysobacter</taxon>
    </lineage>
</organism>
<dbReference type="RefSeq" id="WP_386758621.1">
    <property type="nucleotide sequence ID" value="NZ_JBHRXK010000003.1"/>
</dbReference>
<name>A0ABV7RMJ9_9GAMM</name>
<dbReference type="InterPro" id="IPR000073">
    <property type="entry name" value="AB_hydrolase_1"/>
</dbReference>
<evidence type="ECO:0000313" key="4">
    <source>
        <dbReference type="EMBL" id="MFC3550851.1"/>
    </source>
</evidence>
<gene>
    <name evidence="4" type="ORF">ACFOLC_07445</name>
</gene>
<evidence type="ECO:0000259" key="3">
    <source>
        <dbReference type="Pfam" id="PF12697"/>
    </source>
</evidence>
<evidence type="ECO:0000313" key="5">
    <source>
        <dbReference type="Proteomes" id="UP001595740"/>
    </source>
</evidence>
<accession>A0ABV7RMJ9</accession>
<dbReference type="PRINTS" id="PR00111">
    <property type="entry name" value="ABHYDROLASE"/>
</dbReference>